<name>S6D4T4_COTCN</name>
<reference evidence="2" key="1">
    <citation type="journal article" date="2013" name="Philos. Trans. R. Soc. Lond., B, Biol. Sci.">
        <title>Functional endogenous viral elements in the genome of the parasitoid wasp Cotesia congregata: insights into the evolutionary dynamics of bracoviruses.</title>
        <authorList>
            <person name="Bezier A."/>
            <person name="Louis F."/>
            <person name="Jancek S."/>
            <person name="Periquet G."/>
            <person name="Theze J."/>
            <person name="Gyapay G."/>
            <person name="Musset K."/>
            <person name="Lesobre J."/>
            <person name="Lenoble P."/>
            <person name="Dupuy C."/>
            <person name="Gundersen-Rindal D."/>
            <person name="Herniou E.A.Drezen.J.M."/>
        </authorList>
    </citation>
    <scope>NUCLEOTIDE SEQUENCE</scope>
</reference>
<evidence type="ECO:0000313" key="1">
    <source>
        <dbReference type="EMBL" id="CAG5092521.1"/>
    </source>
</evidence>
<reference evidence="1" key="2">
    <citation type="submission" date="2021-04" db="EMBL/GenBank/DDBJ databases">
        <authorList>
            <person name="Chebbi M.A.C M."/>
        </authorList>
    </citation>
    <scope>NUCLEOTIDE SEQUENCE</scope>
</reference>
<accession>S6D4T4</accession>
<gene>
    <name evidence="2" type="primary">CcBV_32.15</name>
    <name evidence="1" type="ORF">HICCMSTLAB_LOCUS6190</name>
</gene>
<evidence type="ECO:0000313" key="3">
    <source>
        <dbReference type="Proteomes" id="UP000786811"/>
    </source>
</evidence>
<sequence>MAQRLLTAVASTLFKVTHDVFPTLTTALLQLYRCLPTTYLQLLFAMYVSSDTFTHSCTSLNCTTSVTHRKQIKFIAHHVIRLSKYGVENNCILTVTTILINVQTTLVLLKAYCAASYDVNTMNLVTKL</sequence>
<dbReference type="EMBL" id="CAJNRD030001120">
    <property type="protein sequence ID" value="CAG5092521.1"/>
    <property type="molecule type" value="Genomic_DNA"/>
</dbReference>
<evidence type="ECO:0000313" key="2">
    <source>
        <dbReference type="EMBL" id="CCQ71243.1"/>
    </source>
</evidence>
<dbReference type="EMBL" id="HF586473">
    <property type="protein sequence ID" value="CCQ71243.1"/>
    <property type="molecule type" value="Genomic_DNA"/>
</dbReference>
<proteinExistence type="predicted"/>
<dbReference type="Proteomes" id="UP000786811">
    <property type="component" value="Unassembled WGS sequence"/>
</dbReference>
<organism evidence="2">
    <name type="scientific">Cotesia congregata</name>
    <name type="common">Parasitoid wasp</name>
    <name type="synonym">Apanteles congregatus</name>
    <dbReference type="NCBI Taxonomy" id="51543"/>
    <lineage>
        <taxon>Eukaryota</taxon>
        <taxon>Metazoa</taxon>
        <taxon>Ecdysozoa</taxon>
        <taxon>Arthropoda</taxon>
        <taxon>Hexapoda</taxon>
        <taxon>Insecta</taxon>
        <taxon>Pterygota</taxon>
        <taxon>Neoptera</taxon>
        <taxon>Endopterygota</taxon>
        <taxon>Hymenoptera</taxon>
        <taxon>Apocrita</taxon>
        <taxon>Ichneumonoidea</taxon>
        <taxon>Braconidae</taxon>
        <taxon>Microgastrinae</taxon>
        <taxon>Cotesia</taxon>
    </lineage>
</organism>
<protein>
    <submittedName>
        <fullName evidence="1">Cc_single_32.15</fullName>
    </submittedName>
</protein>
<keyword evidence="3" id="KW-1185">Reference proteome</keyword>
<dbReference type="AlphaFoldDB" id="S6D4T4"/>